<dbReference type="EMBL" id="NIOJ01000091">
    <property type="protein sequence ID" value="PNT94746.1"/>
    <property type="molecule type" value="Genomic_DNA"/>
</dbReference>
<dbReference type="GO" id="GO:0005886">
    <property type="term" value="C:plasma membrane"/>
    <property type="evidence" value="ECO:0007669"/>
    <property type="project" value="UniProtKB-SubCell"/>
</dbReference>
<accession>A0A2K2F7I8</accession>
<keyword evidence="4" id="KW-1185">Reference proteome</keyword>
<keyword evidence="2" id="KW-0472">Membrane</keyword>
<dbReference type="Proteomes" id="UP000236151">
    <property type="component" value="Unassembled WGS sequence"/>
</dbReference>
<feature type="transmembrane region" description="Helical" evidence="2">
    <location>
        <begin position="12"/>
        <end position="33"/>
    </location>
</feature>
<evidence type="ECO:0000313" key="4">
    <source>
        <dbReference type="Proteomes" id="UP000236151"/>
    </source>
</evidence>
<evidence type="ECO:0000256" key="2">
    <source>
        <dbReference type="SAM" id="Phobius"/>
    </source>
</evidence>
<keyword evidence="2" id="KW-0812">Transmembrane</keyword>
<comment type="caution">
    <text evidence="3">The sequence shown here is derived from an EMBL/GenBank/DDBJ whole genome shotgun (WGS) entry which is preliminary data.</text>
</comment>
<reference evidence="4" key="1">
    <citation type="submission" date="2017-06" db="EMBL/GenBank/DDBJ databases">
        <title>Investigating the central metabolism of Clostridium thermosuccinogenes.</title>
        <authorList>
            <person name="Koendjbiharie J.G."/>
            <person name="Van Kranenburg R."/>
            <person name="Vriesendorp B."/>
        </authorList>
    </citation>
    <scope>NUCLEOTIDE SEQUENCE [LARGE SCALE GENOMIC DNA]</scope>
    <source>
        <strain evidence="4">DSM 5806</strain>
    </source>
</reference>
<feature type="region of interest" description="Disordered" evidence="1">
    <location>
        <begin position="45"/>
        <end position="64"/>
    </location>
</feature>
<protein>
    <submittedName>
        <fullName evidence="3">Uncharacterized protein</fullName>
    </submittedName>
</protein>
<organism evidence="3 4">
    <name type="scientific">Clostridium thermosuccinogenes</name>
    <dbReference type="NCBI Taxonomy" id="84032"/>
    <lineage>
        <taxon>Bacteria</taxon>
        <taxon>Bacillati</taxon>
        <taxon>Bacillota</taxon>
        <taxon>Clostridia</taxon>
        <taxon>Eubacteriales</taxon>
        <taxon>Clostridiaceae</taxon>
        <taxon>Clostridium</taxon>
    </lineage>
</organism>
<name>A0A2K2F7I8_9CLOT</name>
<feature type="compositionally biased region" description="Basic and acidic residues" evidence="1">
    <location>
        <begin position="45"/>
        <end position="60"/>
    </location>
</feature>
<dbReference type="GO" id="GO:0036376">
    <property type="term" value="P:sodium ion export across plasma membrane"/>
    <property type="evidence" value="ECO:0007669"/>
    <property type="project" value="InterPro"/>
</dbReference>
<dbReference type="KEGG" id="cthd:CDO33_09270"/>
<proteinExistence type="predicted"/>
<gene>
    <name evidence="3" type="ORF">CDQ84_18415</name>
</gene>
<evidence type="ECO:0000256" key="1">
    <source>
        <dbReference type="SAM" id="MobiDB-lite"/>
    </source>
</evidence>
<evidence type="ECO:0000313" key="3">
    <source>
        <dbReference type="EMBL" id="PNT94746.1"/>
    </source>
</evidence>
<dbReference type="GO" id="GO:0015081">
    <property type="term" value="F:sodium ion transmembrane transporter activity"/>
    <property type="evidence" value="ECO:0007669"/>
    <property type="project" value="InterPro"/>
</dbReference>
<keyword evidence="2" id="KW-1133">Transmembrane helix</keyword>
<dbReference type="AlphaFoldDB" id="A0A2K2F7I8"/>
<sequence>MQKHIIKEAQDMNQVLIIVSIPLLFLLLLYVVYKAMTTSKINNAEHRDNGTKESGTDRSYKKPLNIGDDKELVAVLTAAVVAYMGSGSASNIKVKSYRRIPQSSPIWNLMGRKEQIDSML</sequence>